<reference evidence="2 3" key="1">
    <citation type="journal article" date="2018" name="Front. Microbiol.">
        <title>Genome-Wide Analysis of Corynespora cassiicola Leaf Fall Disease Putative Effectors.</title>
        <authorList>
            <person name="Lopez D."/>
            <person name="Ribeiro S."/>
            <person name="Label P."/>
            <person name="Fumanal B."/>
            <person name="Venisse J.S."/>
            <person name="Kohler A."/>
            <person name="de Oliveira R.R."/>
            <person name="Labutti K."/>
            <person name="Lipzen A."/>
            <person name="Lail K."/>
            <person name="Bauer D."/>
            <person name="Ohm R.A."/>
            <person name="Barry K.W."/>
            <person name="Spatafora J."/>
            <person name="Grigoriev I.V."/>
            <person name="Martin F.M."/>
            <person name="Pujade-Renaud V."/>
        </authorList>
    </citation>
    <scope>NUCLEOTIDE SEQUENCE [LARGE SCALE GENOMIC DNA]</scope>
    <source>
        <strain evidence="2 3">Philippines</strain>
    </source>
</reference>
<feature type="region of interest" description="Disordered" evidence="1">
    <location>
        <begin position="720"/>
        <end position="762"/>
    </location>
</feature>
<feature type="compositionally biased region" description="Low complexity" evidence="1">
    <location>
        <begin position="753"/>
        <end position="762"/>
    </location>
</feature>
<feature type="compositionally biased region" description="Pro residues" evidence="1">
    <location>
        <begin position="628"/>
        <end position="662"/>
    </location>
</feature>
<feature type="compositionally biased region" description="Low complexity" evidence="1">
    <location>
        <begin position="663"/>
        <end position="683"/>
    </location>
</feature>
<dbReference type="AlphaFoldDB" id="A0A2T2N9Y2"/>
<feature type="compositionally biased region" description="Low complexity" evidence="1">
    <location>
        <begin position="399"/>
        <end position="429"/>
    </location>
</feature>
<feature type="compositionally biased region" description="Polar residues" evidence="1">
    <location>
        <begin position="434"/>
        <end position="445"/>
    </location>
</feature>
<evidence type="ECO:0008006" key="4">
    <source>
        <dbReference type="Google" id="ProtNLM"/>
    </source>
</evidence>
<organism evidence="2 3">
    <name type="scientific">Corynespora cassiicola Philippines</name>
    <dbReference type="NCBI Taxonomy" id="1448308"/>
    <lineage>
        <taxon>Eukaryota</taxon>
        <taxon>Fungi</taxon>
        <taxon>Dikarya</taxon>
        <taxon>Ascomycota</taxon>
        <taxon>Pezizomycotina</taxon>
        <taxon>Dothideomycetes</taxon>
        <taxon>Pleosporomycetidae</taxon>
        <taxon>Pleosporales</taxon>
        <taxon>Corynesporascaceae</taxon>
        <taxon>Corynespora</taxon>
    </lineage>
</organism>
<evidence type="ECO:0000313" key="3">
    <source>
        <dbReference type="Proteomes" id="UP000240883"/>
    </source>
</evidence>
<dbReference type="Proteomes" id="UP000240883">
    <property type="component" value="Unassembled WGS sequence"/>
</dbReference>
<keyword evidence="3" id="KW-1185">Reference proteome</keyword>
<dbReference type="EMBL" id="KZ678142">
    <property type="protein sequence ID" value="PSN62223.1"/>
    <property type="molecule type" value="Genomic_DNA"/>
</dbReference>
<evidence type="ECO:0000313" key="2">
    <source>
        <dbReference type="EMBL" id="PSN62223.1"/>
    </source>
</evidence>
<feature type="region of interest" description="Disordered" evidence="1">
    <location>
        <begin position="396"/>
        <end position="445"/>
    </location>
</feature>
<feature type="region of interest" description="Disordered" evidence="1">
    <location>
        <begin position="628"/>
        <end position="685"/>
    </location>
</feature>
<accession>A0A2T2N9Y2</accession>
<dbReference type="STRING" id="1448308.A0A2T2N9Y2"/>
<protein>
    <recommendedName>
        <fullName evidence="4">Apple domain-containing protein</fullName>
    </recommendedName>
</protein>
<sequence length="821" mass="82314">MRHTVGSVALLNSTLQASTPRAYFNHSAIVARDAPSVDLPPPIGLLPREWADYACTALNNTILLGDSPDDLSLLYHLQCGIDHYGGDIDAEPPFAANLFQCLAICDQVPKCVAVSFIPPGDHEDEGPCYIKKTIEPGVSHGSVIGAVQVPASLGKSLPTLSVIIPTPTPTSSEETNLVGYIPTGTIISGNSETPRPGFNHTQPHQKAHGVGFVPHATPVLTANNNNDNEGDRVISAPTDFYPQSPTSSVIYGTSRNSPGVGTPVPAGYQPTGYGTGVVAPVDELGQFTPTSSLVGHTFTRFFNTSGSPESTPFPTVDGSNGNDTTATGVILSSSDAVAVDSTGSVPQNVTATATPSSSIVFVSQTISGTVVTSSIVLTGSSGTLFPVSSTHGFVPTGTGSKDGSGSVSPSSSVPDSDTASSGESASAAGLPCHKSSSSATPDSKPCTCTHTGANGHHKCTKTVTASSTPEATSSPSVPCDITPTPVVSDHSVGKPCKSPSTSSYTSVIPVTTPSVQTVIVQIPGGQRTTTVVEKISDPKYVTIPGPTSTVTHRIFCGGCPGGRTTTVVVNCVQTIVGPKETIVQTVVQPYLAPVPAPTPVSPGVAPPAAPPADVPPVVIVPPAVAPPAPAPPGQAPPVPAPPVPAPPAVAPQAPPATPPANPQAPQSSPSIPQAPGPIAEPAIPIVPQPPAVAPAGSAVPAAPVEPVVPLLPASIPGPAPAQPTAAFVPPPAAPGTTENLAAPTVAPPPSPSLPAGSSRPVRSSVSFVSSSATFNSTSTLVETATASSKRFWPTHKAEAGERKAGAAIAAGIAAAAGVLFL</sequence>
<dbReference type="OrthoDB" id="160645at2759"/>
<name>A0A2T2N9Y2_CORCC</name>
<proteinExistence type="predicted"/>
<gene>
    <name evidence="2" type="ORF">BS50DRAFT_592430</name>
</gene>
<evidence type="ECO:0000256" key="1">
    <source>
        <dbReference type="SAM" id="MobiDB-lite"/>
    </source>
</evidence>
<feature type="region of interest" description="Disordered" evidence="1">
    <location>
        <begin position="305"/>
        <end position="325"/>
    </location>
</feature>
<dbReference type="PRINTS" id="PR01217">
    <property type="entry name" value="PRICHEXTENSN"/>
</dbReference>